<proteinExistence type="predicted"/>
<evidence type="ECO:0000313" key="1">
    <source>
        <dbReference type="Proteomes" id="UP000095280"/>
    </source>
</evidence>
<evidence type="ECO:0000313" key="2">
    <source>
        <dbReference type="WBParaSite" id="maker-uti_cns_0045393-snap-gene-1.26-mRNA-1"/>
    </source>
</evidence>
<keyword evidence="1" id="KW-1185">Reference proteome</keyword>
<dbReference type="AlphaFoldDB" id="A0A1I8J0N9"/>
<accession>A0A1I8J0N9</accession>
<dbReference type="Proteomes" id="UP000095280">
    <property type="component" value="Unplaced"/>
</dbReference>
<dbReference type="WBParaSite" id="maker-uti_cns_0045393-snap-gene-1.26-mRNA-1">
    <property type="protein sequence ID" value="maker-uti_cns_0045393-snap-gene-1.26-mRNA-1"/>
    <property type="gene ID" value="maker-uti_cns_0045393-snap-gene-1.26"/>
</dbReference>
<organism evidence="1 2">
    <name type="scientific">Macrostomum lignano</name>
    <dbReference type="NCBI Taxonomy" id="282301"/>
    <lineage>
        <taxon>Eukaryota</taxon>
        <taxon>Metazoa</taxon>
        <taxon>Spiralia</taxon>
        <taxon>Lophotrochozoa</taxon>
        <taxon>Platyhelminthes</taxon>
        <taxon>Rhabditophora</taxon>
        <taxon>Macrostomorpha</taxon>
        <taxon>Macrostomida</taxon>
        <taxon>Macrostomidae</taxon>
        <taxon>Macrostomum</taxon>
    </lineage>
</organism>
<name>A0A1I8J0N9_9PLAT</name>
<protein>
    <submittedName>
        <fullName evidence="2">Apple domain-containing protein</fullName>
    </submittedName>
</protein>
<reference evidence="2" key="1">
    <citation type="submission" date="2016-11" db="UniProtKB">
        <authorList>
            <consortium name="WormBaseParasite"/>
        </authorList>
    </citation>
    <scope>IDENTIFICATION</scope>
</reference>
<sequence>AAASRSSQCPSLVARLSFHRFRQCPTQHAALLLNRLTSELQCVAICSRLRTCNAFHFNISTGQCYHGDACSRLEQWTDGHCNSYKYTDVLCRDCDVQKPELTELGMKLFYKFSRSGLQNEVNPRRFCLKAQNATVDAKGAHFEGHNGSYLSTETPEFHKLIAYGSEYSAFLRVRHVFDDG</sequence>